<sequence>MEAAKNTSLEISNNWKDRKEHTMRLIQKNLFKLDAKHNQFMKKLDPLSYNYLSINNCSKRTKICKTKRALNEDLVEFKTPAKKKRKLVKAISKQRIPLMARTTNSRSPMITSLRKGKDESRESIQKYEKSSDNCINNTKILEACASQIIKDSQNPSCNLEKLTRNIYKNSHISKFERFLQKIRPNYIPDIQDSDLKHKYQSYDFTPKVYHKSMNHYKFNSPQMEGLIVTSTSNSKKPLQKKNKMKLSKSFDLSTTKHLKTPNRFKPKISPSNISNIYITSLHNTSFQNQRNALFRQLNHGEINLPSCPKITNKICPNNSTLYSVDHKVHSRFIGARKLMKSPCLNYARKGFKVKKIQGR</sequence>
<dbReference type="Proteomes" id="UP001295684">
    <property type="component" value="Unassembled WGS sequence"/>
</dbReference>
<name>A0AAD1UGB0_EUPCR</name>
<organism evidence="1 2">
    <name type="scientific">Euplotes crassus</name>
    <dbReference type="NCBI Taxonomy" id="5936"/>
    <lineage>
        <taxon>Eukaryota</taxon>
        <taxon>Sar</taxon>
        <taxon>Alveolata</taxon>
        <taxon>Ciliophora</taxon>
        <taxon>Intramacronucleata</taxon>
        <taxon>Spirotrichea</taxon>
        <taxon>Hypotrichia</taxon>
        <taxon>Euplotida</taxon>
        <taxon>Euplotidae</taxon>
        <taxon>Moneuplotes</taxon>
    </lineage>
</organism>
<evidence type="ECO:0000313" key="1">
    <source>
        <dbReference type="EMBL" id="CAI2368207.1"/>
    </source>
</evidence>
<gene>
    <name evidence="1" type="ORF">ECRASSUSDP1_LOCUS9498</name>
</gene>
<dbReference type="AlphaFoldDB" id="A0AAD1UGB0"/>
<reference evidence="1" key="1">
    <citation type="submission" date="2023-07" db="EMBL/GenBank/DDBJ databases">
        <authorList>
            <consortium name="AG Swart"/>
            <person name="Singh M."/>
            <person name="Singh A."/>
            <person name="Seah K."/>
            <person name="Emmerich C."/>
        </authorList>
    </citation>
    <scope>NUCLEOTIDE SEQUENCE</scope>
    <source>
        <strain evidence="1">DP1</strain>
    </source>
</reference>
<evidence type="ECO:0000313" key="2">
    <source>
        <dbReference type="Proteomes" id="UP001295684"/>
    </source>
</evidence>
<comment type="caution">
    <text evidence="1">The sequence shown here is derived from an EMBL/GenBank/DDBJ whole genome shotgun (WGS) entry which is preliminary data.</text>
</comment>
<keyword evidence="2" id="KW-1185">Reference proteome</keyword>
<proteinExistence type="predicted"/>
<dbReference type="EMBL" id="CAMPGE010009337">
    <property type="protein sequence ID" value="CAI2368207.1"/>
    <property type="molecule type" value="Genomic_DNA"/>
</dbReference>
<protein>
    <submittedName>
        <fullName evidence="1">Uncharacterized protein</fullName>
    </submittedName>
</protein>
<accession>A0AAD1UGB0</accession>